<dbReference type="AlphaFoldDB" id="A0A2P2PV57"/>
<protein>
    <submittedName>
        <fullName evidence="1">Uncharacterized protein</fullName>
    </submittedName>
</protein>
<dbReference type="EMBL" id="GGEC01078124">
    <property type="protein sequence ID" value="MBX58608.1"/>
    <property type="molecule type" value="Transcribed_RNA"/>
</dbReference>
<name>A0A2P2PV57_RHIMU</name>
<proteinExistence type="predicted"/>
<sequence>MIVLDRYLCAWICDFVHSCSVRYYLVPHSHECR</sequence>
<reference evidence="1" key="1">
    <citation type="submission" date="2018-02" db="EMBL/GenBank/DDBJ databases">
        <title>Rhizophora mucronata_Transcriptome.</title>
        <authorList>
            <person name="Meera S.P."/>
            <person name="Sreeshan A."/>
            <person name="Augustine A."/>
        </authorList>
    </citation>
    <scope>NUCLEOTIDE SEQUENCE</scope>
    <source>
        <tissue evidence="1">Leaf</tissue>
    </source>
</reference>
<evidence type="ECO:0000313" key="1">
    <source>
        <dbReference type="EMBL" id="MBX58608.1"/>
    </source>
</evidence>
<accession>A0A2P2PV57</accession>
<organism evidence="1">
    <name type="scientific">Rhizophora mucronata</name>
    <name type="common">Asiatic mangrove</name>
    <dbReference type="NCBI Taxonomy" id="61149"/>
    <lineage>
        <taxon>Eukaryota</taxon>
        <taxon>Viridiplantae</taxon>
        <taxon>Streptophyta</taxon>
        <taxon>Embryophyta</taxon>
        <taxon>Tracheophyta</taxon>
        <taxon>Spermatophyta</taxon>
        <taxon>Magnoliopsida</taxon>
        <taxon>eudicotyledons</taxon>
        <taxon>Gunneridae</taxon>
        <taxon>Pentapetalae</taxon>
        <taxon>rosids</taxon>
        <taxon>fabids</taxon>
        <taxon>Malpighiales</taxon>
        <taxon>Rhizophoraceae</taxon>
        <taxon>Rhizophora</taxon>
    </lineage>
</organism>